<comment type="caution">
    <text evidence="1">The sequence shown here is derived from an EMBL/GenBank/DDBJ whole genome shotgun (WGS) entry which is preliminary data.</text>
</comment>
<proteinExistence type="predicted"/>
<keyword evidence="2" id="KW-1185">Reference proteome</keyword>
<evidence type="ECO:0000313" key="1">
    <source>
        <dbReference type="EMBL" id="OOQ59194.1"/>
    </source>
</evidence>
<evidence type="ECO:0000313" key="2">
    <source>
        <dbReference type="Proteomes" id="UP000189739"/>
    </source>
</evidence>
<accession>A0A1S9PE09</accession>
<dbReference type="STRING" id="1792845.BC343_28960"/>
<gene>
    <name evidence="1" type="ORF">BC343_28960</name>
</gene>
<name>A0A1S9PE09_9SPHI</name>
<dbReference type="AlphaFoldDB" id="A0A1S9PE09"/>
<organism evidence="1 2">
    <name type="scientific">Mucilaginibacter pedocola</name>
    <dbReference type="NCBI Taxonomy" id="1792845"/>
    <lineage>
        <taxon>Bacteria</taxon>
        <taxon>Pseudomonadati</taxon>
        <taxon>Bacteroidota</taxon>
        <taxon>Sphingobacteriia</taxon>
        <taxon>Sphingobacteriales</taxon>
        <taxon>Sphingobacteriaceae</taxon>
        <taxon>Mucilaginibacter</taxon>
    </lineage>
</organism>
<sequence length="94" mass="10692">MPCKVTAINLNCNNFYFSLKSYGNSVTKDRVINLLGDMMEMLLALFLPQSSQREKRGGSQSFAKSLMSFRKFYFAALRLCVKNQPDAKPLRTSL</sequence>
<dbReference type="Proteomes" id="UP000189739">
    <property type="component" value="Unassembled WGS sequence"/>
</dbReference>
<dbReference type="EMBL" id="MBTF01000015">
    <property type="protein sequence ID" value="OOQ59194.1"/>
    <property type="molecule type" value="Genomic_DNA"/>
</dbReference>
<protein>
    <submittedName>
        <fullName evidence="1">Uncharacterized protein</fullName>
    </submittedName>
</protein>
<reference evidence="1 2" key="1">
    <citation type="submission" date="2016-07" db="EMBL/GenBank/DDBJ databases">
        <title>Genomic analysis of zinc-resistant bacterium Mucilaginibacter pedocola TBZ30.</title>
        <authorList>
            <person name="Huang J."/>
            <person name="Tang J."/>
        </authorList>
    </citation>
    <scope>NUCLEOTIDE SEQUENCE [LARGE SCALE GENOMIC DNA]</scope>
    <source>
        <strain evidence="1 2">TBZ30</strain>
    </source>
</reference>